<proteinExistence type="predicted"/>
<dbReference type="SUPFAM" id="SSF53335">
    <property type="entry name" value="S-adenosyl-L-methionine-dependent methyltransferases"/>
    <property type="match status" value="1"/>
</dbReference>
<dbReference type="Proteomes" id="UP001500383">
    <property type="component" value="Unassembled WGS sequence"/>
</dbReference>
<dbReference type="EMBL" id="BAAAQG010000021">
    <property type="protein sequence ID" value="GAA1719824.1"/>
    <property type="molecule type" value="Genomic_DNA"/>
</dbReference>
<protein>
    <recommendedName>
        <fullName evidence="1">23S rRNA (guanine(745)-N(1))-methyltransferase N-terminal domain-containing protein</fullName>
    </recommendedName>
</protein>
<comment type="caution">
    <text evidence="2">The sequence shown here is derived from an EMBL/GenBank/DDBJ whole genome shotgun (WGS) entry which is preliminary data.</text>
</comment>
<name>A0ABP4VAQ3_9ACTN</name>
<reference evidence="3" key="1">
    <citation type="journal article" date="2019" name="Int. J. Syst. Evol. Microbiol.">
        <title>The Global Catalogue of Microorganisms (GCM) 10K type strain sequencing project: providing services to taxonomists for standard genome sequencing and annotation.</title>
        <authorList>
            <consortium name="The Broad Institute Genomics Platform"/>
            <consortium name="The Broad Institute Genome Sequencing Center for Infectious Disease"/>
            <person name="Wu L."/>
            <person name="Ma J."/>
        </authorList>
    </citation>
    <scope>NUCLEOTIDE SEQUENCE [LARGE SCALE GENOMIC DNA]</scope>
    <source>
        <strain evidence="3">JCM 16002</strain>
    </source>
</reference>
<evidence type="ECO:0000259" key="1">
    <source>
        <dbReference type="Pfam" id="PF21302"/>
    </source>
</evidence>
<dbReference type="InterPro" id="IPR048647">
    <property type="entry name" value="RlmA_N"/>
</dbReference>
<dbReference type="InterPro" id="IPR029063">
    <property type="entry name" value="SAM-dependent_MTases_sf"/>
</dbReference>
<sequence>MTPAPAALVRTIPLLRCPLCGDRLGPTEAGVECGGGHSFDRARGGHLTLLGARGRRFPGDSAEQVAARERVLGHGVFDGVADALAEVATGAVGAVARPVLLDAGAGTGFYLDRVVDALHRRVAPGGDAMEAVGEPLGIGTELSVAAARRLARVNPLVAALVVDTWDGLPLRDAGVDLVQVVFAPRNPAEFARVLRPGGTLVVAVPGPGHLEPLRSRVGMLAPAADKAERLDTHLAAGFDPGPVRVVDVTTTVPAAIAADLALMGPSGVHLGRAGVERAIGSGDGPVRVHVEVRTFRRSLQE</sequence>
<organism evidence="2 3">
    <name type="scientific">Dietzia cercidiphylli</name>
    <dbReference type="NCBI Taxonomy" id="498199"/>
    <lineage>
        <taxon>Bacteria</taxon>
        <taxon>Bacillati</taxon>
        <taxon>Actinomycetota</taxon>
        <taxon>Actinomycetes</taxon>
        <taxon>Mycobacteriales</taxon>
        <taxon>Dietziaceae</taxon>
        <taxon>Dietzia</taxon>
    </lineage>
</organism>
<dbReference type="RefSeq" id="WP_344393316.1">
    <property type="nucleotide sequence ID" value="NZ_BAAAQG010000021.1"/>
</dbReference>
<evidence type="ECO:0000313" key="3">
    <source>
        <dbReference type="Proteomes" id="UP001500383"/>
    </source>
</evidence>
<gene>
    <name evidence="2" type="ORF">GCM10009831_32410</name>
</gene>
<feature type="domain" description="23S rRNA (guanine(745)-N(1))-methyltransferase N-terminal" evidence="1">
    <location>
        <begin position="16"/>
        <end position="51"/>
    </location>
</feature>
<dbReference type="Pfam" id="PF21302">
    <property type="entry name" value="Zn_ribbon_RlmA"/>
    <property type="match status" value="1"/>
</dbReference>
<keyword evidence="3" id="KW-1185">Reference proteome</keyword>
<accession>A0ABP4VAQ3</accession>
<dbReference type="PIRSF" id="PIRSF018249">
    <property type="entry name" value="MyrA_prd"/>
    <property type="match status" value="1"/>
</dbReference>
<dbReference type="InterPro" id="IPR016718">
    <property type="entry name" value="rRNA_m1G-MeTrfase_A_prd"/>
</dbReference>
<dbReference type="Gene3D" id="3.40.50.150">
    <property type="entry name" value="Vaccinia Virus protein VP39"/>
    <property type="match status" value="1"/>
</dbReference>
<evidence type="ECO:0000313" key="2">
    <source>
        <dbReference type="EMBL" id="GAA1719824.1"/>
    </source>
</evidence>